<organism evidence="2 3">
    <name type="scientific">Caerostris darwini</name>
    <dbReference type="NCBI Taxonomy" id="1538125"/>
    <lineage>
        <taxon>Eukaryota</taxon>
        <taxon>Metazoa</taxon>
        <taxon>Ecdysozoa</taxon>
        <taxon>Arthropoda</taxon>
        <taxon>Chelicerata</taxon>
        <taxon>Arachnida</taxon>
        <taxon>Araneae</taxon>
        <taxon>Araneomorphae</taxon>
        <taxon>Entelegynae</taxon>
        <taxon>Araneoidea</taxon>
        <taxon>Araneidae</taxon>
        <taxon>Caerostris</taxon>
    </lineage>
</organism>
<comment type="caution">
    <text evidence="2">The sequence shown here is derived from an EMBL/GenBank/DDBJ whole genome shotgun (WGS) entry which is preliminary data.</text>
</comment>
<feature type="region of interest" description="Disordered" evidence="1">
    <location>
        <begin position="37"/>
        <end position="90"/>
    </location>
</feature>
<dbReference type="Proteomes" id="UP001054837">
    <property type="component" value="Unassembled WGS sequence"/>
</dbReference>
<evidence type="ECO:0000256" key="1">
    <source>
        <dbReference type="SAM" id="MobiDB-lite"/>
    </source>
</evidence>
<dbReference type="AlphaFoldDB" id="A0AAV4QND1"/>
<proteinExistence type="predicted"/>
<dbReference type="EMBL" id="BPLQ01004824">
    <property type="protein sequence ID" value="GIY10935.1"/>
    <property type="molecule type" value="Genomic_DNA"/>
</dbReference>
<protein>
    <submittedName>
        <fullName evidence="2">Uncharacterized protein</fullName>
    </submittedName>
</protein>
<reference evidence="2 3" key="1">
    <citation type="submission" date="2021-06" db="EMBL/GenBank/DDBJ databases">
        <title>Caerostris darwini draft genome.</title>
        <authorList>
            <person name="Kono N."/>
            <person name="Arakawa K."/>
        </authorList>
    </citation>
    <scope>NUCLEOTIDE SEQUENCE [LARGE SCALE GENOMIC DNA]</scope>
</reference>
<feature type="compositionally biased region" description="Polar residues" evidence="1">
    <location>
        <begin position="59"/>
        <end position="68"/>
    </location>
</feature>
<gene>
    <name evidence="2" type="ORF">CDAR_477441</name>
</gene>
<evidence type="ECO:0000313" key="3">
    <source>
        <dbReference type="Proteomes" id="UP001054837"/>
    </source>
</evidence>
<keyword evidence="3" id="KW-1185">Reference proteome</keyword>
<name>A0AAV4QND1_9ARAC</name>
<accession>A0AAV4QND1</accession>
<evidence type="ECO:0000313" key="2">
    <source>
        <dbReference type="EMBL" id="GIY10935.1"/>
    </source>
</evidence>
<sequence>MPYLIAYSFSNILFLRVLKKAGEFFLKRTFITLSTHISQKGRPQVERPNKPYDPPPSPISNLSTNSAKTIPKRNLGTPSKVEGTRKYGISPEYPGKNGRGIFRYIFVLHPVGKRHCADL</sequence>